<dbReference type="STRING" id="477184.KYC_11933"/>
<proteinExistence type="predicted"/>
<reference evidence="1 2" key="1">
    <citation type="journal article" date="2012" name="J. Bacteriol.">
        <title>Genome sequence of the highly efficient arsenite-oxidizing bacterium Achromobacter arsenitoxydans SY8.</title>
        <authorList>
            <person name="Li X."/>
            <person name="Hu Y."/>
            <person name="Gong J."/>
            <person name="Lin Y."/>
            <person name="Johnstone L."/>
            <person name="Rensing C."/>
            <person name="Wang G."/>
        </authorList>
    </citation>
    <scope>NUCLEOTIDE SEQUENCE [LARGE SCALE GENOMIC DNA]</scope>
    <source>
        <strain evidence="1 2">SY8</strain>
    </source>
</reference>
<sequence>MDKQARNILFKTYWNAGGWVDRAQRRTAPEDFEYAKSKGLMFDPACFSHDDCLAQTLALRDRIPASLPGRAFLSSLSSRRLDWRSGLASYLVAQALAPHAYMAAVSGQSYAPDGSVAHVSHVCGVCRDAGDSVVAKEHYADVDLNVLNFERIKWGGVRHGSLEYTWFDLRELARAEIPAPTAQDLAVFREILAVVAACDAKDGPGALEQKLKTVLASSKAERQMLIDILACAGVLRPQSYDRRVPGRSDWRYAGAWRGEDGYSEDAVQRCFGGYL</sequence>
<dbReference type="Proteomes" id="UP000003113">
    <property type="component" value="Unassembled WGS sequence"/>
</dbReference>
<protein>
    <submittedName>
        <fullName evidence="1">Uncharacterized protein</fullName>
    </submittedName>
</protein>
<gene>
    <name evidence="1" type="ORF">KYC_11933</name>
</gene>
<accession>H0F6J1</accession>
<organism evidence="1 2">
    <name type="scientific">Achromobacter arsenitoxydans SY8</name>
    <dbReference type="NCBI Taxonomy" id="477184"/>
    <lineage>
        <taxon>Bacteria</taxon>
        <taxon>Pseudomonadati</taxon>
        <taxon>Pseudomonadota</taxon>
        <taxon>Betaproteobacteria</taxon>
        <taxon>Burkholderiales</taxon>
        <taxon>Alcaligenaceae</taxon>
        <taxon>Achromobacter</taxon>
    </lineage>
</organism>
<dbReference type="AlphaFoldDB" id="H0F6J1"/>
<keyword evidence="2" id="KW-1185">Reference proteome</keyword>
<evidence type="ECO:0000313" key="1">
    <source>
        <dbReference type="EMBL" id="EHK66163.1"/>
    </source>
</evidence>
<dbReference type="PATRIC" id="fig|477184.5.peg.2370"/>
<name>H0F6J1_9BURK</name>
<evidence type="ECO:0000313" key="2">
    <source>
        <dbReference type="Proteomes" id="UP000003113"/>
    </source>
</evidence>
<dbReference type="eggNOG" id="ENOG502Z8FV">
    <property type="taxonomic scope" value="Bacteria"/>
</dbReference>
<dbReference type="RefSeq" id="WP_008162335.1">
    <property type="nucleotide sequence ID" value="NZ_AGUF01000043.1"/>
</dbReference>
<comment type="caution">
    <text evidence="1">The sequence shown here is derived from an EMBL/GenBank/DDBJ whole genome shotgun (WGS) entry which is preliminary data.</text>
</comment>
<dbReference type="OrthoDB" id="2730767at2"/>
<dbReference type="EMBL" id="AGUF01000043">
    <property type="protein sequence ID" value="EHK66163.1"/>
    <property type="molecule type" value="Genomic_DNA"/>
</dbReference>